<dbReference type="Proteomes" id="UP000035880">
    <property type="component" value="Chromosome 3L"/>
</dbReference>
<organism evidence="1">
    <name type="scientific">Drosophila simulans</name>
    <name type="common">Fruit fly</name>
    <dbReference type="NCBI Taxonomy" id="7240"/>
    <lineage>
        <taxon>Eukaryota</taxon>
        <taxon>Metazoa</taxon>
        <taxon>Ecdysozoa</taxon>
        <taxon>Arthropoda</taxon>
        <taxon>Hexapoda</taxon>
        <taxon>Insecta</taxon>
        <taxon>Pterygota</taxon>
        <taxon>Neoptera</taxon>
        <taxon>Endopterygota</taxon>
        <taxon>Diptera</taxon>
        <taxon>Brachycera</taxon>
        <taxon>Muscomorpha</taxon>
        <taxon>Ephydroidea</taxon>
        <taxon>Drosophilidae</taxon>
        <taxon>Drosophila</taxon>
        <taxon>Sophophora</taxon>
    </lineage>
</organism>
<reference evidence="1" key="3">
    <citation type="submission" date="2015-04" db="EMBL/GenBank/DDBJ databases">
        <authorList>
            <consortium name="FlyBase"/>
        </authorList>
    </citation>
    <scope>NUCLEOTIDE SEQUENCE</scope>
    <source>
        <strain evidence="1">W501</strain>
    </source>
</reference>
<reference evidence="1" key="1">
    <citation type="journal article" date="2013" name="Genome Res.">
        <title>A second-generation assembly of the Drosophila simulans genome provides new insights into patterns of lineage-specific divergence.</title>
        <authorList>
            <person name="Hu T.T."/>
            <person name="Eisen M.B."/>
            <person name="Thornton K.R."/>
            <person name="Andolfatto P."/>
        </authorList>
    </citation>
    <scope>NUCLEOTIDE SEQUENCE [LARGE SCALE GENOMIC DNA]</scope>
    <source>
        <strain evidence="1">W501</strain>
    </source>
</reference>
<sequence length="163" mass="18823">MDARTRPHERICRDEVVQLLRNPSNKPRRIILILDSRFIPEELRTANRVLPDIYIFSGPALPNLTSGPFMPLNLSNENSWVYSVLLQSPIVRPAYPRRVRYTAVPKWSPPIRTRMGRNEVLPEDIGGLILMAMIVNPELDTLMRLDPIKAMSLILRIANYFLH</sequence>
<dbReference type="Bgee" id="FBgn0269625">
    <property type="expression patterns" value="Expressed in male reproductive system and 2 other cell types or tissues"/>
</dbReference>
<gene>
    <name evidence="1" type="primary">Dsim\GD28335</name>
    <name evidence="1" type="ORF">Dsimw501_GD28335</name>
</gene>
<dbReference type="AlphaFoldDB" id="A0A0J9RN92"/>
<dbReference type="OrthoDB" id="7839745at2759"/>
<name>A0A0J9RN92_DROSI</name>
<dbReference type="KEGG" id="dsi:Dsimw501_GD28335"/>
<proteinExistence type="predicted"/>
<accession>A0A0J9RN92</accession>
<dbReference type="EMBL" id="CM002912">
    <property type="protein sequence ID" value="KMY97391.1"/>
    <property type="molecule type" value="Genomic_DNA"/>
</dbReference>
<protein>
    <submittedName>
        <fullName evidence="1">Uncharacterized protein</fullName>
    </submittedName>
</protein>
<reference evidence="1" key="2">
    <citation type="submission" date="2014-06" db="EMBL/GenBank/DDBJ databases">
        <authorList>
            <person name="Hu T."/>
            <person name="Eisen M.B."/>
            <person name="Thornton K.R."/>
            <person name="Andolfatto P."/>
        </authorList>
    </citation>
    <scope>NUCLEOTIDE SEQUENCE</scope>
    <source>
        <strain evidence="1">W501</strain>
    </source>
</reference>
<evidence type="ECO:0000313" key="1">
    <source>
        <dbReference type="EMBL" id="KMY97391.1"/>
    </source>
</evidence>